<evidence type="ECO:0000313" key="2">
    <source>
        <dbReference type="EMBL" id="URI06627.1"/>
    </source>
</evidence>
<protein>
    <submittedName>
        <fullName evidence="2">Uncharacterized protein</fullName>
    </submittedName>
</protein>
<sequence length="793" mass="86036">MARDLTFQPFSGVGIVTMYERNADGTPKAGFDLGEAPVFKLTQQAPNVEMNTTRSADRGVAFRMAQSKGASLEIQLKTLNDFNLELITSGVWTETAATAAVVGWSAPADLVVGNVIKLPARNVSAVTVKDSTGGGAKVLPAASYELDAVGGTIKLLDITTGGPYVQPFKADYTPGAVKVLGGLKATDKEYNLRDPATVRAFESENKSRAQIVKKFADERAAYVIAKDKEIAAARLAGDAATEAKLAEEKRAALAVQADAEKDALRKFTADETLTRIAQVKERYSRELALLQDRIGREAQLNQEQFELGLRDLATYLAERGQLEQQATASELQQLQTKLAEQRRVLALNESRAGSAKTANEQEQLRETILQQQQDILRTETEIEKKKRDQVDAARQLANEAERYRRELAATLRGVEEEIAQLGGTETAQQIEARVTAALLPTLERVKQLGGDASRVFLLIDMKVQQEQFRQAERAYADHIERLQLLERGLDDQVQMGALTTVEAEAQKFEARARALPQLREMLSILNATAQTEGDRNRITQITQDLDRLADRSTELERTMRSSIGTGIGQALTDVQLRSKTAGEAIKGFFSDIARSALNVVNQRLGEQIANTLFPKAGSGDGFMGYVQQLFSKLGSWVTELFSSLGSGGGGGGGNFLSTAATWVASLFHSGGLVGQSSGMSRAVSPAAWAYAPRYHTEGIVGLKPRERAIIALDGEEVLREDNPRHIKNFGRTSSVGNVDISVAVQVTSGDQAQAKASGDAMAQDLAQMVDARISTWAAREQRPGGVLQQGGRR</sequence>
<dbReference type="EMBL" id="CP097635">
    <property type="protein sequence ID" value="URI06627.1"/>
    <property type="molecule type" value="Genomic_DNA"/>
</dbReference>
<evidence type="ECO:0000256" key="1">
    <source>
        <dbReference type="SAM" id="Coils"/>
    </source>
</evidence>
<feature type="coiled-coil region" evidence="1">
    <location>
        <begin position="331"/>
        <end position="417"/>
    </location>
</feature>
<dbReference type="Proteomes" id="UP001056201">
    <property type="component" value="Chromosome 1"/>
</dbReference>
<reference evidence="2" key="1">
    <citation type="submission" date="2022-05" db="EMBL/GenBank/DDBJ databases">
        <title>An RpoN-dependent PEP-CTERM gene is involved in floc formation of an Aquincola tertiaricarbonis strain.</title>
        <authorList>
            <person name="Qiu D."/>
            <person name="Xia M."/>
        </authorList>
    </citation>
    <scope>NUCLEOTIDE SEQUENCE</scope>
    <source>
        <strain evidence="2">RN12</strain>
    </source>
</reference>
<dbReference type="RefSeq" id="WP_250194889.1">
    <property type="nucleotide sequence ID" value="NZ_CP097635.1"/>
</dbReference>
<keyword evidence="1" id="KW-0175">Coiled coil</keyword>
<organism evidence="2 3">
    <name type="scientific">Aquincola tertiaricarbonis</name>
    <dbReference type="NCBI Taxonomy" id="391953"/>
    <lineage>
        <taxon>Bacteria</taxon>
        <taxon>Pseudomonadati</taxon>
        <taxon>Pseudomonadota</taxon>
        <taxon>Betaproteobacteria</taxon>
        <taxon>Burkholderiales</taxon>
        <taxon>Sphaerotilaceae</taxon>
        <taxon>Aquincola</taxon>
    </lineage>
</organism>
<proteinExistence type="predicted"/>
<accession>A0ABY4S428</accession>
<evidence type="ECO:0000313" key="3">
    <source>
        <dbReference type="Proteomes" id="UP001056201"/>
    </source>
</evidence>
<gene>
    <name evidence="2" type="ORF">MW290_12040</name>
</gene>
<keyword evidence="3" id="KW-1185">Reference proteome</keyword>
<name>A0ABY4S428_AQUTE</name>